<dbReference type="Proteomes" id="UP001485043">
    <property type="component" value="Unassembled WGS sequence"/>
</dbReference>
<feature type="non-terminal residue" evidence="1">
    <location>
        <position position="158"/>
    </location>
</feature>
<dbReference type="InterPro" id="IPR019587">
    <property type="entry name" value="Polyketide_cyclase/dehydratase"/>
</dbReference>
<reference evidence="1 2" key="1">
    <citation type="journal article" date="2024" name="Nat. Commun.">
        <title>Phylogenomics reveals the evolutionary origins of lichenization in chlorophyte algae.</title>
        <authorList>
            <person name="Puginier C."/>
            <person name="Libourel C."/>
            <person name="Otte J."/>
            <person name="Skaloud P."/>
            <person name="Haon M."/>
            <person name="Grisel S."/>
            <person name="Petersen M."/>
            <person name="Berrin J.G."/>
            <person name="Delaux P.M."/>
            <person name="Dal Grande F."/>
            <person name="Keller J."/>
        </authorList>
    </citation>
    <scope>NUCLEOTIDE SEQUENCE [LARGE SCALE GENOMIC DNA]</scope>
    <source>
        <strain evidence="1 2">SAG 2523</strain>
    </source>
</reference>
<evidence type="ECO:0000313" key="2">
    <source>
        <dbReference type="Proteomes" id="UP001485043"/>
    </source>
</evidence>
<dbReference type="Pfam" id="PF10604">
    <property type="entry name" value="Polyketide_cyc2"/>
    <property type="match status" value="1"/>
</dbReference>
<gene>
    <name evidence="1" type="ORF">WJX84_003811</name>
</gene>
<evidence type="ECO:0000313" key="1">
    <source>
        <dbReference type="EMBL" id="KAK9862004.1"/>
    </source>
</evidence>
<dbReference type="CDD" id="cd07821">
    <property type="entry name" value="PYR_PYL_RCAR_like"/>
    <property type="match status" value="1"/>
</dbReference>
<sequence length="158" mass="16765">MGGPITAHQFSTVRVHISGVLSADAAKAWSVVKDFGAVCQWAPTFEVAGKAQIVRSGMLMGGRGTVVGAARVVHVGGDTLVEELTAMDDVEHTMRWRVISHPSCTNPFPASYLNSSVKLTLTPITISKQCLAELEASFLTEPSQTPQAEPKSDSTRAA</sequence>
<evidence type="ECO:0008006" key="3">
    <source>
        <dbReference type="Google" id="ProtNLM"/>
    </source>
</evidence>
<dbReference type="AlphaFoldDB" id="A0AAW1T0B8"/>
<dbReference type="InterPro" id="IPR023393">
    <property type="entry name" value="START-like_dom_sf"/>
</dbReference>
<name>A0AAW1T0B8_9CHLO</name>
<dbReference type="Gene3D" id="3.30.530.20">
    <property type="match status" value="1"/>
</dbReference>
<protein>
    <recommendedName>
        <fullName evidence="3">SRPBCC family protein</fullName>
    </recommendedName>
</protein>
<comment type="caution">
    <text evidence="1">The sequence shown here is derived from an EMBL/GenBank/DDBJ whole genome shotgun (WGS) entry which is preliminary data.</text>
</comment>
<accession>A0AAW1T0B8</accession>
<keyword evidence="2" id="KW-1185">Reference proteome</keyword>
<proteinExistence type="predicted"/>
<organism evidence="1 2">
    <name type="scientific">Apatococcus fuscideae</name>
    <dbReference type="NCBI Taxonomy" id="2026836"/>
    <lineage>
        <taxon>Eukaryota</taxon>
        <taxon>Viridiplantae</taxon>
        <taxon>Chlorophyta</taxon>
        <taxon>core chlorophytes</taxon>
        <taxon>Trebouxiophyceae</taxon>
        <taxon>Chlorellales</taxon>
        <taxon>Chlorellaceae</taxon>
        <taxon>Apatococcus</taxon>
    </lineage>
</organism>
<dbReference type="EMBL" id="JALJOV010000669">
    <property type="protein sequence ID" value="KAK9862004.1"/>
    <property type="molecule type" value="Genomic_DNA"/>
</dbReference>
<dbReference type="SUPFAM" id="SSF55961">
    <property type="entry name" value="Bet v1-like"/>
    <property type="match status" value="1"/>
</dbReference>